<feature type="compositionally biased region" description="Polar residues" evidence="1">
    <location>
        <begin position="694"/>
        <end position="704"/>
    </location>
</feature>
<feature type="region of interest" description="Disordered" evidence="1">
    <location>
        <begin position="882"/>
        <end position="922"/>
    </location>
</feature>
<accession>A0A8X6KRT3</accession>
<dbReference type="PROSITE" id="PS50181">
    <property type="entry name" value="FBOX"/>
    <property type="match status" value="1"/>
</dbReference>
<dbReference type="InterPro" id="IPR042354">
    <property type="entry name" value="FBX38"/>
</dbReference>
<dbReference type="EMBL" id="BMAO01012616">
    <property type="protein sequence ID" value="GFQ82699.1"/>
    <property type="molecule type" value="Genomic_DNA"/>
</dbReference>
<proteinExistence type="predicted"/>
<evidence type="ECO:0000313" key="3">
    <source>
        <dbReference type="EMBL" id="GFQ82699.1"/>
    </source>
</evidence>
<feature type="compositionally biased region" description="Basic residues" evidence="1">
    <location>
        <begin position="905"/>
        <end position="922"/>
    </location>
</feature>
<name>A0A8X6KRT3_TRICU</name>
<dbReference type="PANTHER" id="PTHR14753">
    <property type="entry name" value="F-BOX ONLY PROTEIN 38"/>
    <property type="match status" value="1"/>
</dbReference>
<feature type="region of interest" description="Disordered" evidence="1">
    <location>
        <begin position="487"/>
        <end position="508"/>
    </location>
</feature>
<evidence type="ECO:0000313" key="4">
    <source>
        <dbReference type="Proteomes" id="UP000887116"/>
    </source>
</evidence>
<dbReference type="SUPFAM" id="SSF52047">
    <property type="entry name" value="RNI-like"/>
    <property type="match status" value="2"/>
</dbReference>
<feature type="compositionally biased region" description="Polar residues" evidence="1">
    <location>
        <begin position="770"/>
        <end position="782"/>
    </location>
</feature>
<feature type="compositionally biased region" description="Basic and acidic residues" evidence="1">
    <location>
        <begin position="882"/>
        <end position="904"/>
    </location>
</feature>
<feature type="compositionally biased region" description="Polar residues" evidence="1">
    <location>
        <begin position="839"/>
        <end position="857"/>
    </location>
</feature>
<organism evidence="3 4">
    <name type="scientific">Trichonephila clavata</name>
    <name type="common">Joro spider</name>
    <name type="synonym">Nephila clavata</name>
    <dbReference type="NCBI Taxonomy" id="2740835"/>
    <lineage>
        <taxon>Eukaryota</taxon>
        <taxon>Metazoa</taxon>
        <taxon>Ecdysozoa</taxon>
        <taxon>Arthropoda</taxon>
        <taxon>Chelicerata</taxon>
        <taxon>Arachnida</taxon>
        <taxon>Araneae</taxon>
        <taxon>Araneomorphae</taxon>
        <taxon>Entelegynae</taxon>
        <taxon>Araneoidea</taxon>
        <taxon>Nephilidae</taxon>
        <taxon>Trichonephila</taxon>
    </lineage>
</organism>
<keyword evidence="4" id="KW-1185">Reference proteome</keyword>
<feature type="compositionally biased region" description="Basic residues" evidence="1">
    <location>
        <begin position="604"/>
        <end position="625"/>
    </location>
</feature>
<reference evidence="3" key="1">
    <citation type="submission" date="2020-07" db="EMBL/GenBank/DDBJ databases">
        <title>Multicomponent nature underlies the extraordinary mechanical properties of spider dragline silk.</title>
        <authorList>
            <person name="Kono N."/>
            <person name="Nakamura H."/>
            <person name="Mori M."/>
            <person name="Yoshida Y."/>
            <person name="Ohtoshi R."/>
            <person name="Malay A.D."/>
            <person name="Moran D.A.P."/>
            <person name="Tomita M."/>
            <person name="Numata K."/>
            <person name="Arakawa K."/>
        </authorList>
    </citation>
    <scope>NUCLEOTIDE SEQUENCE</scope>
</reference>
<dbReference type="SUPFAM" id="SSF81383">
    <property type="entry name" value="F-box domain"/>
    <property type="match status" value="1"/>
</dbReference>
<dbReference type="GO" id="GO:0005634">
    <property type="term" value="C:nucleus"/>
    <property type="evidence" value="ECO:0007669"/>
    <property type="project" value="TreeGrafter"/>
</dbReference>
<dbReference type="GO" id="GO:0005737">
    <property type="term" value="C:cytoplasm"/>
    <property type="evidence" value="ECO:0007669"/>
    <property type="project" value="TreeGrafter"/>
</dbReference>
<dbReference type="GO" id="GO:0031146">
    <property type="term" value="P:SCF-dependent proteasomal ubiquitin-dependent protein catabolic process"/>
    <property type="evidence" value="ECO:0007669"/>
    <property type="project" value="InterPro"/>
</dbReference>
<evidence type="ECO:0000256" key="1">
    <source>
        <dbReference type="SAM" id="MobiDB-lite"/>
    </source>
</evidence>
<dbReference type="SMART" id="SM00256">
    <property type="entry name" value="FBOX"/>
    <property type="match status" value="1"/>
</dbReference>
<sequence>MTSQKYPILTDLSQELLCHILQFLPLQEVLSISMLCRKLLAAVSMHLRLRKSIDLSGGKIYGFMPSTITDDHMHTLFEKCPHLESVYGLHPVRVERRRLRKRSTLTVPGIIEALSLCGNLRFIETSDLKVLEAVMQHLPQLRVIGHFQNRDGVFPPHASQRLKLLPYPRVSALHLTGVEVPELTAMPHLEHLHLYCVRFTKLQPFRAFLASRLKTFVMKHCMGPSLSLRYLSLIIALGSAPSLTRLELVRVPLPGGLFQRAVEDSYRHNGFINLKVLVISGCKGMLEADVGHLMIVSSKNLERVFIQPSLTRDSLFVSLSYAECKFPKLKNMHLGYVDKLEFGAEWSNEALLSMGLAEVPDTPSSLTDSGMKVISQLFPNIKSMTVSNCPHLMAMDQWSSRIVGEPQAWRELTDLTLQRCHCLQLPSFALFIAFLPKIEVVLLYDMFREPPKGCSHVGLSAGTGLGMSSAVVSNQDEHIAVQGHQQDFELPNEGQGENEDFGREFMDNEGNPEHVMILQQEFFEEERRVARPVIVRAEHVDPENGIENIEQEVPENHIRRELNEDYNGEMNENPEQNNDVDQNASARVKTSSSDEEDNQDSILHHSKRKKSYRKLHSSKRIRSKKSKYDISNNNSEYSKDLDQSEESVPIDSKNTEETGKYEEDELNSKIKRRKSNEKRCKNSEICKKKCSNGFDPNQPSTSREGTNEKRCKNSEICKKKCSNGFDPNQPSTSRDGNCLDCMGSDSEFKDADSCTNNKTKSSKVDGIDSCSETPSVSTSNDQKILDTDNLDEEKFLGPLTRRRKRVLNQDETTEPTEHCCSDSVGGKNSKLSNSDDEASLQNGLGTISTSTSKSSNEVPKKKEIPGSEVDCLIDQAADTKSDIKDVKNEEASSSHEEKKDSEKVKKVKKHKKHKHKRSKKACRKLCHKRGPLTRSKSKYLSDGHNFVSQGTQATSADIRRALRRQRSCSLRCKKQRNGICNSSHHRSHRHISARQQIRKSKENKPNVELQNKATSTSDPLMEDDAVQTLRLVSETLISLTIISCGISDIVIDHCQSLTHLEIQACRILKVFQLHFCPCLKRLNISQCPKLTLDVVVPEVLSLVAAKKLLVSFEPCMQVYHPSDSEKAIFSKAPVDLGVILFHDFTGHIDETLQAGVKENLLRWMEVVQKLYYSPSFWVTKQKKKRVKTREWRTRYPYGHCLRRFHGMCTLLPSVGDEILNWKYQVLTNDYVFASVLENKSWEKGFPAPECVKDYTEDDALLSMIETEYTEKKLRMRKKIVSFYIPVIDST</sequence>
<dbReference type="InterPro" id="IPR001810">
    <property type="entry name" value="F-box_dom"/>
</dbReference>
<feature type="compositionally biased region" description="Polar residues" evidence="1">
    <location>
        <begin position="1008"/>
        <end position="1017"/>
    </location>
</feature>
<feature type="region of interest" description="Disordered" evidence="1">
    <location>
        <begin position="746"/>
        <end position="870"/>
    </location>
</feature>
<protein>
    <submittedName>
        <fullName evidence="3">F-box only protein 38</fullName>
    </submittedName>
</protein>
<dbReference type="Gene3D" id="3.80.10.10">
    <property type="entry name" value="Ribonuclease Inhibitor"/>
    <property type="match status" value="1"/>
</dbReference>
<feature type="compositionally biased region" description="Basic and acidic residues" evidence="1">
    <location>
        <begin position="677"/>
        <end position="687"/>
    </location>
</feature>
<dbReference type="InterPro" id="IPR032675">
    <property type="entry name" value="LRR_dom_sf"/>
</dbReference>
<gene>
    <name evidence="3" type="primary">FBXO38</name>
    <name evidence="3" type="ORF">TNCT_718621</name>
</gene>
<comment type="caution">
    <text evidence="3">The sequence shown here is derived from an EMBL/GenBank/DDBJ whole genome shotgun (WGS) entry which is preliminary data.</text>
</comment>
<dbReference type="InterPro" id="IPR036047">
    <property type="entry name" value="F-box-like_dom_sf"/>
</dbReference>
<feature type="compositionally biased region" description="Basic residues" evidence="1">
    <location>
        <begin position="983"/>
        <end position="998"/>
    </location>
</feature>
<dbReference type="Pfam" id="PF00646">
    <property type="entry name" value="F-box"/>
    <property type="match status" value="1"/>
</dbReference>
<feature type="region of interest" description="Disordered" evidence="1">
    <location>
        <begin position="567"/>
        <end position="711"/>
    </location>
</feature>
<dbReference type="PANTHER" id="PTHR14753:SF3">
    <property type="entry name" value="F-BOX ONLY PROTEIN 38"/>
    <property type="match status" value="1"/>
</dbReference>
<dbReference type="CDD" id="cd22107">
    <property type="entry name" value="F-box_FBXO38"/>
    <property type="match status" value="1"/>
</dbReference>
<evidence type="ECO:0000259" key="2">
    <source>
        <dbReference type="PROSITE" id="PS50181"/>
    </source>
</evidence>
<feature type="region of interest" description="Disordered" evidence="1">
    <location>
        <begin position="979"/>
        <end position="1017"/>
    </location>
</feature>
<feature type="compositionally biased region" description="Polar residues" evidence="1">
    <location>
        <begin position="573"/>
        <end position="591"/>
    </location>
</feature>
<dbReference type="Proteomes" id="UP000887116">
    <property type="component" value="Unassembled WGS sequence"/>
</dbReference>
<dbReference type="GO" id="GO:0070936">
    <property type="term" value="P:protein K48-linked ubiquitination"/>
    <property type="evidence" value="ECO:0007669"/>
    <property type="project" value="TreeGrafter"/>
</dbReference>
<feature type="domain" description="F-box" evidence="2">
    <location>
        <begin position="6"/>
        <end position="52"/>
    </location>
</feature>
<dbReference type="OrthoDB" id="10036898at2759"/>